<sequence length="359" mass="41848">MFYTLDNVLIPDLYQIKKEFDLIDIIEWYTRLLLEHVTKPRHLRGLPLSLFVLKDMSGMKKRLRESRIPEIIDIISCLCDVACAVHLNIEMEGVHLCKPQQQKKSSFEGTFLHGQNKNKSNLLKLINNHTDLFPKLLCAKVKFGAVRRDLGLCEGNSKELKKMEKVMSEFEELGGEISKLANIIQEQILRRTKDQMNSIHNNLKTILCTCKLDSKHEIVENTLNSYWKGDISDNIYKYYSDIYKFPVIKSTTTFTNWGYLFHLQPTILHRKLRSDDEIEIIFLNSSYGRIFSSSNCKHILSSSYKVNEHGVIKEKQDVSVKCKLWLLARTVGFGWYRKYYIGKKRWGIFANPESLDLTP</sequence>
<accession>A0A8B6ETX2</accession>
<gene>
    <name evidence="1" type="ORF">MGAL_10B033218</name>
</gene>
<dbReference type="OrthoDB" id="6100968at2759"/>
<protein>
    <submittedName>
        <fullName evidence="1">Uncharacterized protein</fullName>
    </submittedName>
</protein>
<keyword evidence="2" id="KW-1185">Reference proteome</keyword>
<comment type="caution">
    <text evidence="1">The sequence shown here is derived from an EMBL/GenBank/DDBJ whole genome shotgun (WGS) entry which is preliminary data.</text>
</comment>
<evidence type="ECO:0000313" key="2">
    <source>
        <dbReference type="Proteomes" id="UP000596742"/>
    </source>
</evidence>
<name>A0A8B6ETX2_MYTGA</name>
<proteinExistence type="predicted"/>
<organism evidence="1 2">
    <name type="scientific">Mytilus galloprovincialis</name>
    <name type="common">Mediterranean mussel</name>
    <dbReference type="NCBI Taxonomy" id="29158"/>
    <lineage>
        <taxon>Eukaryota</taxon>
        <taxon>Metazoa</taxon>
        <taxon>Spiralia</taxon>
        <taxon>Lophotrochozoa</taxon>
        <taxon>Mollusca</taxon>
        <taxon>Bivalvia</taxon>
        <taxon>Autobranchia</taxon>
        <taxon>Pteriomorphia</taxon>
        <taxon>Mytilida</taxon>
        <taxon>Mytiloidea</taxon>
        <taxon>Mytilidae</taxon>
        <taxon>Mytilinae</taxon>
        <taxon>Mytilus</taxon>
    </lineage>
</organism>
<evidence type="ECO:0000313" key="1">
    <source>
        <dbReference type="EMBL" id="VDI39021.1"/>
    </source>
</evidence>
<dbReference type="AlphaFoldDB" id="A0A8B6ETX2"/>
<dbReference type="Proteomes" id="UP000596742">
    <property type="component" value="Unassembled WGS sequence"/>
</dbReference>
<dbReference type="EMBL" id="UYJE01005646">
    <property type="protein sequence ID" value="VDI39021.1"/>
    <property type="molecule type" value="Genomic_DNA"/>
</dbReference>
<reference evidence="1" key="1">
    <citation type="submission" date="2018-11" db="EMBL/GenBank/DDBJ databases">
        <authorList>
            <person name="Alioto T."/>
            <person name="Alioto T."/>
        </authorList>
    </citation>
    <scope>NUCLEOTIDE SEQUENCE</scope>
</reference>